<accession>A0ABN6TKM8</accession>
<reference evidence="2" key="1">
    <citation type="submission" date="2022-11" db="EMBL/GenBank/DDBJ databases">
        <title>Isolation and characterization of PLA-degrading bacterium Massilia sp. from Antarctic soil.</title>
        <authorList>
            <person name="Sato K."/>
            <person name="Gomez-Fuentes C."/>
            <person name="Ahmad S.A."/>
            <person name="Zulkharnain A."/>
        </authorList>
    </citation>
    <scope>NUCLEOTIDE SEQUENCE</scope>
    <source>
        <strain evidence="2">N-3</strain>
    </source>
</reference>
<evidence type="ECO:0000313" key="2">
    <source>
        <dbReference type="EMBL" id="BDT60881.1"/>
    </source>
</evidence>
<evidence type="ECO:0000259" key="1">
    <source>
        <dbReference type="Pfam" id="PF13946"/>
    </source>
</evidence>
<keyword evidence="3" id="KW-1185">Reference proteome</keyword>
<feature type="domain" description="DUF4214" evidence="1">
    <location>
        <begin position="46"/>
        <end position="105"/>
    </location>
</feature>
<dbReference type="Gene3D" id="1.10.3130.20">
    <property type="entry name" value="Phycobilisome linker domain"/>
    <property type="match status" value="1"/>
</dbReference>
<dbReference type="InterPro" id="IPR038255">
    <property type="entry name" value="PBS_linker_sf"/>
</dbReference>
<organism evidence="2 3">
    <name type="scientific">Massilia varians</name>
    <dbReference type="NCBI Taxonomy" id="457921"/>
    <lineage>
        <taxon>Bacteria</taxon>
        <taxon>Pseudomonadati</taxon>
        <taxon>Pseudomonadota</taxon>
        <taxon>Betaproteobacteria</taxon>
        <taxon>Burkholderiales</taxon>
        <taxon>Oxalobacteraceae</taxon>
        <taxon>Telluria group</taxon>
        <taxon>Massilia</taxon>
    </lineage>
</organism>
<dbReference type="InterPro" id="IPR025282">
    <property type="entry name" value="DUF4214"/>
</dbReference>
<dbReference type="EMBL" id="AP026966">
    <property type="protein sequence ID" value="BDT60881.1"/>
    <property type="molecule type" value="Genomic_DNA"/>
</dbReference>
<protein>
    <recommendedName>
        <fullName evidence="1">DUF4214 domain-containing protein</fullName>
    </recommendedName>
</protein>
<dbReference type="Pfam" id="PF13946">
    <property type="entry name" value="DUF4214"/>
    <property type="match status" value="1"/>
</dbReference>
<dbReference type="Proteomes" id="UP001163336">
    <property type="component" value="Chromosome"/>
</dbReference>
<evidence type="ECO:0000313" key="3">
    <source>
        <dbReference type="Proteomes" id="UP001163336"/>
    </source>
</evidence>
<sequence length="193" mass="20825">MADANTTAIQKLYISYFSRPADYAGLEYWKGQLASNPNALQELSRQFSVSKEYLDTYAGLDTRGKVAEVYDNLFGRQAEAAGIDYWANLLNNNQITLDNMVTQIAAGAQGTDQFAYNAKVAAASSFTERLDLPNERTAYSGTAANKIAVDWITGIKDLQSAASAMDPGVIDTVIARIVGSGTSGFEDMGGVYM</sequence>
<gene>
    <name evidence="2" type="ORF">MasN3_43750</name>
</gene>
<dbReference type="RefSeq" id="WP_281910264.1">
    <property type="nucleotide sequence ID" value="NZ_AP026966.1"/>
</dbReference>
<name>A0ABN6TKM8_9BURK</name>
<proteinExistence type="predicted"/>